<name>A0A367KY84_RHIST</name>
<gene>
    <name evidence="5" type="ORF">CU098_009594</name>
</gene>
<evidence type="ECO:0008006" key="7">
    <source>
        <dbReference type="Google" id="ProtNLM"/>
    </source>
</evidence>
<dbReference type="InterPro" id="IPR036291">
    <property type="entry name" value="NAD(P)-bd_dom_sf"/>
</dbReference>
<dbReference type="PRINTS" id="PR00080">
    <property type="entry name" value="SDRFAMILY"/>
</dbReference>
<dbReference type="Proteomes" id="UP000253551">
    <property type="component" value="Unassembled WGS sequence"/>
</dbReference>
<comment type="similarity">
    <text evidence="1 4">Belongs to the short-chain dehydrogenases/reductases (SDR) family.</text>
</comment>
<dbReference type="Pfam" id="PF00106">
    <property type="entry name" value="adh_short"/>
    <property type="match status" value="1"/>
</dbReference>
<dbReference type="STRING" id="4846.A0A367KY84"/>
<dbReference type="EMBL" id="PJQM01000021">
    <property type="protein sequence ID" value="RCI07173.1"/>
    <property type="molecule type" value="Genomic_DNA"/>
</dbReference>
<dbReference type="PANTHER" id="PTHR43544:SF7">
    <property type="entry name" value="NADB-LER2"/>
    <property type="match status" value="1"/>
</dbReference>
<protein>
    <recommendedName>
        <fullName evidence="7">C-factor</fullName>
    </recommendedName>
</protein>
<dbReference type="CDD" id="cd05325">
    <property type="entry name" value="carb_red_sniffer_like_SDR_c"/>
    <property type="match status" value="1"/>
</dbReference>
<evidence type="ECO:0000256" key="4">
    <source>
        <dbReference type="RuleBase" id="RU000363"/>
    </source>
</evidence>
<dbReference type="InterPro" id="IPR051468">
    <property type="entry name" value="Fungal_SecMetab_SDRs"/>
</dbReference>
<accession>A0A367KY84</accession>
<organism evidence="5 6">
    <name type="scientific">Rhizopus stolonifer</name>
    <name type="common">Rhizopus nigricans</name>
    <dbReference type="NCBI Taxonomy" id="4846"/>
    <lineage>
        <taxon>Eukaryota</taxon>
        <taxon>Fungi</taxon>
        <taxon>Fungi incertae sedis</taxon>
        <taxon>Mucoromycota</taxon>
        <taxon>Mucoromycotina</taxon>
        <taxon>Mucoromycetes</taxon>
        <taxon>Mucorales</taxon>
        <taxon>Mucorineae</taxon>
        <taxon>Rhizopodaceae</taxon>
        <taxon>Rhizopus</taxon>
    </lineage>
</organism>
<keyword evidence="6" id="KW-1185">Reference proteome</keyword>
<sequence length="239" mass="26119">MSTFVVTGASRGLGLEYAKQISARGDIVFACARDPEQAQDLKQIVDNQKVFAIQLDVTCEKSIKEAAEEISKHAPEGIDVLVNNAGFMGTRTNIEEATKDELFQTFGTNVAAVNEVIKGFLPLLRKRGDERVKKIVNISSSLGSIRSATTYLAGCNTLGSYRVSKAALNMLTKLQALHLAKENFIVCSIHPGWCKTEMGGENAHLTTEESVIPQLAKIDSITASENGEFFNWKGDIEEY</sequence>
<proteinExistence type="inferred from homology"/>
<dbReference type="GO" id="GO:0016491">
    <property type="term" value="F:oxidoreductase activity"/>
    <property type="evidence" value="ECO:0007669"/>
    <property type="project" value="UniProtKB-KW"/>
</dbReference>
<dbReference type="OrthoDB" id="9876299at2759"/>
<evidence type="ECO:0000313" key="5">
    <source>
        <dbReference type="EMBL" id="RCI07173.1"/>
    </source>
</evidence>
<evidence type="ECO:0000256" key="1">
    <source>
        <dbReference type="ARBA" id="ARBA00006484"/>
    </source>
</evidence>
<keyword evidence="3" id="KW-0560">Oxidoreductase</keyword>
<dbReference type="AlphaFoldDB" id="A0A367KY84"/>
<keyword evidence="2" id="KW-0521">NADP</keyword>
<evidence type="ECO:0000256" key="2">
    <source>
        <dbReference type="ARBA" id="ARBA00022857"/>
    </source>
</evidence>
<dbReference type="InterPro" id="IPR002347">
    <property type="entry name" value="SDR_fam"/>
</dbReference>
<evidence type="ECO:0000313" key="6">
    <source>
        <dbReference type="Proteomes" id="UP000253551"/>
    </source>
</evidence>
<dbReference type="GO" id="GO:0005737">
    <property type="term" value="C:cytoplasm"/>
    <property type="evidence" value="ECO:0007669"/>
    <property type="project" value="TreeGrafter"/>
</dbReference>
<evidence type="ECO:0000256" key="3">
    <source>
        <dbReference type="ARBA" id="ARBA00023002"/>
    </source>
</evidence>
<comment type="caution">
    <text evidence="5">The sequence shown here is derived from an EMBL/GenBank/DDBJ whole genome shotgun (WGS) entry which is preliminary data.</text>
</comment>
<dbReference type="Gene3D" id="3.40.50.720">
    <property type="entry name" value="NAD(P)-binding Rossmann-like Domain"/>
    <property type="match status" value="1"/>
</dbReference>
<dbReference type="PANTHER" id="PTHR43544">
    <property type="entry name" value="SHORT-CHAIN DEHYDROGENASE/REDUCTASE"/>
    <property type="match status" value="1"/>
</dbReference>
<reference evidence="5 6" key="1">
    <citation type="journal article" date="2018" name="G3 (Bethesda)">
        <title>Phylogenetic and Phylogenomic Definition of Rhizopus Species.</title>
        <authorList>
            <person name="Gryganskyi A.P."/>
            <person name="Golan J."/>
            <person name="Dolatabadi S."/>
            <person name="Mondo S."/>
            <person name="Robb S."/>
            <person name="Idnurm A."/>
            <person name="Muszewska A."/>
            <person name="Steczkiewicz K."/>
            <person name="Masonjones S."/>
            <person name="Liao H.L."/>
            <person name="Gajdeczka M.T."/>
            <person name="Anike F."/>
            <person name="Vuek A."/>
            <person name="Anishchenko I.M."/>
            <person name="Voigt K."/>
            <person name="de Hoog G.S."/>
            <person name="Smith M.E."/>
            <person name="Heitman J."/>
            <person name="Vilgalys R."/>
            <person name="Stajich J.E."/>
        </authorList>
    </citation>
    <scope>NUCLEOTIDE SEQUENCE [LARGE SCALE GENOMIC DNA]</scope>
    <source>
        <strain evidence="5 6">LSU 92-RS-03</strain>
    </source>
</reference>
<dbReference type="SUPFAM" id="SSF51735">
    <property type="entry name" value="NAD(P)-binding Rossmann-fold domains"/>
    <property type="match status" value="1"/>
</dbReference>
<dbReference type="PRINTS" id="PR00081">
    <property type="entry name" value="GDHRDH"/>
</dbReference>